<gene>
    <name evidence="2" type="ORF">BVK86_11050</name>
    <name evidence="1" type="ORF">F7R15_11135</name>
    <name evidence="3" type="ORF">SAMN04490202_2819</name>
</gene>
<protein>
    <submittedName>
        <fullName evidence="3">Uncharacterized protein</fullName>
    </submittedName>
</protein>
<dbReference type="Proteomes" id="UP000460142">
    <property type="component" value="Unassembled WGS sequence"/>
</dbReference>
<reference evidence="1 6" key="4">
    <citation type="submission" date="2019-09" db="EMBL/GenBank/DDBJ databases">
        <title>Draft genome sequences of 48 bacterial type strains from the CCUG.</title>
        <authorList>
            <person name="Tunovic T."/>
            <person name="Pineiro-Iglesias B."/>
            <person name="Unosson C."/>
            <person name="Inganas E."/>
            <person name="Ohlen M."/>
            <person name="Cardew S."/>
            <person name="Jensie-Markopoulos S."/>
            <person name="Salva-Serra F."/>
            <person name="Jaen-Luchoro D."/>
            <person name="Karlsson R."/>
            <person name="Svensson-Stadler L."/>
            <person name="Chun J."/>
            <person name="Moore E."/>
        </authorList>
    </citation>
    <scope>NUCLEOTIDE SEQUENCE [LARGE SCALE GENOMIC DNA]</scope>
    <source>
        <strain evidence="1 6">CCUG 53116</strain>
    </source>
</reference>
<organism evidence="3 5">
    <name type="scientific">Pseudomonas reinekei</name>
    <dbReference type="NCBI Taxonomy" id="395598"/>
    <lineage>
        <taxon>Bacteria</taxon>
        <taxon>Pseudomonadati</taxon>
        <taxon>Pseudomonadota</taxon>
        <taxon>Gammaproteobacteria</taxon>
        <taxon>Pseudomonadales</taxon>
        <taxon>Pseudomonadaceae</taxon>
        <taxon>Pseudomonas</taxon>
    </lineage>
</organism>
<dbReference type="OrthoDB" id="7016866at2"/>
<dbReference type="EMBL" id="LT629709">
    <property type="protein sequence ID" value="SDP08175.1"/>
    <property type="molecule type" value="Genomic_DNA"/>
</dbReference>
<name>A0A1H0PU33_PSERE</name>
<dbReference type="EMBL" id="MSTQ01000005">
    <property type="protein sequence ID" value="OLU03811.1"/>
    <property type="molecule type" value="Genomic_DNA"/>
</dbReference>
<dbReference type="Proteomes" id="UP000198549">
    <property type="component" value="Chromosome I"/>
</dbReference>
<evidence type="ECO:0000313" key="3">
    <source>
        <dbReference type="EMBL" id="SDP08175.1"/>
    </source>
</evidence>
<reference evidence="4" key="3">
    <citation type="submission" date="2017-01" db="EMBL/GenBank/DDBJ databases">
        <authorList>
            <person name="Poblete-Castro I."/>
        </authorList>
    </citation>
    <scope>NUCLEOTIDE SEQUENCE [LARGE SCALE GENOMIC DNA]</scope>
    <source>
        <strain evidence="4">DSM 18361 / CCUG 53116 / MT1</strain>
    </source>
</reference>
<dbReference type="RefSeq" id="WP_075946473.1">
    <property type="nucleotide sequence ID" value="NZ_LT629709.1"/>
</dbReference>
<sequence length="77" mass="8634">MKIVDDFDISERGAQMAFTFEASDINDQSYLPVPKVINSTNALPLAECKIVSFRRPPVSPAEASLLARILQRTRHFV</sequence>
<reference evidence="3 5" key="1">
    <citation type="submission" date="2016-10" db="EMBL/GenBank/DDBJ databases">
        <authorList>
            <person name="de Groot N.N."/>
        </authorList>
    </citation>
    <scope>NUCLEOTIDE SEQUENCE [LARGE SCALE GENOMIC DNA]</scope>
    <source>
        <strain evidence="3 5">BS3776</strain>
    </source>
</reference>
<evidence type="ECO:0000313" key="1">
    <source>
        <dbReference type="EMBL" id="KAB0486457.1"/>
    </source>
</evidence>
<dbReference type="Proteomes" id="UP000186756">
    <property type="component" value="Unassembled WGS sequence"/>
</dbReference>
<keyword evidence="4" id="KW-1185">Reference proteome</keyword>
<reference evidence="2" key="2">
    <citation type="submission" date="2017-01" db="EMBL/GenBank/DDBJ databases">
        <authorList>
            <person name="Mah S.A."/>
            <person name="Swanson W.J."/>
            <person name="Moy G.W."/>
            <person name="Vacquier V.D."/>
        </authorList>
    </citation>
    <scope>NUCLEOTIDE SEQUENCE [LARGE SCALE GENOMIC DNA]</scope>
    <source>
        <strain evidence="2">MT1</strain>
    </source>
</reference>
<evidence type="ECO:0000313" key="2">
    <source>
        <dbReference type="EMBL" id="OLU03811.1"/>
    </source>
</evidence>
<dbReference type="AlphaFoldDB" id="A0A1H0PU33"/>
<evidence type="ECO:0000313" key="5">
    <source>
        <dbReference type="Proteomes" id="UP000198549"/>
    </source>
</evidence>
<evidence type="ECO:0000313" key="4">
    <source>
        <dbReference type="Proteomes" id="UP000186756"/>
    </source>
</evidence>
<dbReference type="EMBL" id="VZPS01000005">
    <property type="protein sequence ID" value="KAB0486457.1"/>
    <property type="molecule type" value="Genomic_DNA"/>
</dbReference>
<accession>A0A1H0PU33</accession>
<proteinExistence type="predicted"/>
<evidence type="ECO:0000313" key="6">
    <source>
        <dbReference type="Proteomes" id="UP000460142"/>
    </source>
</evidence>